<accession>A0ABX2CQF5</accession>
<proteinExistence type="predicted"/>
<dbReference type="InterPro" id="IPR007367">
    <property type="entry name" value="DUF433"/>
</dbReference>
<evidence type="ECO:0000313" key="1">
    <source>
        <dbReference type="EMBL" id="NQE32333.1"/>
    </source>
</evidence>
<dbReference type="Gene3D" id="1.10.10.10">
    <property type="entry name" value="Winged helix-like DNA-binding domain superfamily/Winged helix DNA-binding domain"/>
    <property type="match status" value="1"/>
</dbReference>
<dbReference type="Pfam" id="PF04255">
    <property type="entry name" value="DUF433"/>
    <property type="match status" value="1"/>
</dbReference>
<dbReference type="InterPro" id="IPR036388">
    <property type="entry name" value="WH-like_DNA-bd_sf"/>
</dbReference>
<sequence>MNSITANTTLKELQPQLLALTPEEKAQAIELLAQSLRKFWSGIQKTPGVCGGDACIRQTRIPVWVLVNARRLGISEAELLEDYPTLRAADLANAWAYAEAYSDEIEIAIQDNEED</sequence>
<dbReference type="Proteomes" id="UP000702425">
    <property type="component" value="Unassembled WGS sequence"/>
</dbReference>
<protein>
    <recommendedName>
        <fullName evidence="3">DUF433 domain-containing protein</fullName>
    </recommendedName>
</protein>
<dbReference type="PANTHER" id="PTHR34849">
    <property type="entry name" value="SSL5025 PROTEIN"/>
    <property type="match status" value="1"/>
</dbReference>
<comment type="caution">
    <text evidence="1">The sequence shown here is derived from an EMBL/GenBank/DDBJ whole genome shotgun (WGS) entry which is preliminary data.</text>
</comment>
<keyword evidence="2" id="KW-1185">Reference proteome</keyword>
<dbReference type="InterPro" id="IPR009057">
    <property type="entry name" value="Homeodomain-like_sf"/>
</dbReference>
<organism evidence="1 2">
    <name type="scientific">Microcoleus asticus IPMA8</name>
    <dbReference type="NCBI Taxonomy" id="2563858"/>
    <lineage>
        <taxon>Bacteria</taxon>
        <taxon>Bacillati</taxon>
        <taxon>Cyanobacteriota</taxon>
        <taxon>Cyanophyceae</taxon>
        <taxon>Oscillatoriophycideae</taxon>
        <taxon>Oscillatoriales</taxon>
        <taxon>Microcoleaceae</taxon>
        <taxon>Microcoleus</taxon>
        <taxon>Microcoleus asticus</taxon>
    </lineage>
</organism>
<name>A0ABX2CQF5_9CYAN</name>
<reference evidence="1 2" key="1">
    <citation type="journal article" date="2020" name="Sci. Rep.">
        <title>A novel cyanobacterial geosmin producer, revising GeoA distribution and dispersion patterns in Bacteria.</title>
        <authorList>
            <person name="Churro C."/>
            <person name="Semedo-Aguiar A.P."/>
            <person name="Silva A.D."/>
            <person name="Pereira-Leal J.B."/>
            <person name="Leite R.B."/>
        </authorList>
    </citation>
    <scope>NUCLEOTIDE SEQUENCE [LARGE SCALE GENOMIC DNA]</scope>
    <source>
        <strain evidence="1 2">IPMA8</strain>
    </source>
</reference>
<gene>
    <name evidence="1" type="ORF">E5S67_00045</name>
</gene>
<dbReference type="RefSeq" id="WP_172184331.1">
    <property type="nucleotide sequence ID" value="NZ_CAWPPK010000001.1"/>
</dbReference>
<evidence type="ECO:0000313" key="2">
    <source>
        <dbReference type="Proteomes" id="UP000702425"/>
    </source>
</evidence>
<evidence type="ECO:0008006" key="3">
    <source>
        <dbReference type="Google" id="ProtNLM"/>
    </source>
</evidence>
<dbReference type="SUPFAM" id="SSF46689">
    <property type="entry name" value="Homeodomain-like"/>
    <property type="match status" value="1"/>
</dbReference>
<dbReference type="PANTHER" id="PTHR34849:SF4">
    <property type="entry name" value="SLR1209 PROTEIN"/>
    <property type="match status" value="1"/>
</dbReference>
<dbReference type="EMBL" id="SRRZ01000001">
    <property type="protein sequence ID" value="NQE32333.1"/>
    <property type="molecule type" value="Genomic_DNA"/>
</dbReference>